<evidence type="ECO:0000259" key="3">
    <source>
        <dbReference type="PROSITE" id="PS51194"/>
    </source>
</evidence>
<feature type="domain" description="Helicase C-terminal" evidence="3">
    <location>
        <begin position="1"/>
        <end position="56"/>
    </location>
</feature>
<dbReference type="SUPFAM" id="SSF52540">
    <property type="entry name" value="P-loop containing nucleoside triphosphate hydrolases"/>
    <property type="match status" value="1"/>
</dbReference>
<dbReference type="Pfam" id="PF00271">
    <property type="entry name" value="Helicase_C"/>
    <property type="match status" value="1"/>
</dbReference>
<dbReference type="InterPro" id="IPR027417">
    <property type="entry name" value="P-loop_NTPase"/>
</dbReference>
<dbReference type="KEGG" id="mng:MNEG_14893"/>
<dbReference type="GO" id="GO:0000785">
    <property type="term" value="C:chromatin"/>
    <property type="evidence" value="ECO:0007669"/>
    <property type="project" value="TreeGrafter"/>
</dbReference>
<dbReference type="InterPro" id="IPR049730">
    <property type="entry name" value="SNF2/RAD54-like_C"/>
</dbReference>
<dbReference type="PANTHER" id="PTHR45623">
    <property type="entry name" value="CHROMODOMAIN-HELICASE-DNA-BINDING PROTEIN 3-RELATED-RELATED"/>
    <property type="match status" value="1"/>
</dbReference>
<evidence type="ECO:0000313" key="5">
    <source>
        <dbReference type="Proteomes" id="UP000054498"/>
    </source>
</evidence>
<dbReference type="PROSITE" id="PS51194">
    <property type="entry name" value="HELICASE_CTER"/>
    <property type="match status" value="1"/>
</dbReference>
<reference evidence="4 5" key="1">
    <citation type="journal article" date="2013" name="BMC Genomics">
        <title>Reconstruction of the lipid metabolism for the microalga Monoraphidium neglectum from its genome sequence reveals characteristics suitable for biofuel production.</title>
        <authorList>
            <person name="Bogen C."/>
            <person name="Al-Dilaimi A."/>
            <person name="Albersmeier A."/>
            <person name="Wichmann J."/>
            <person name="Grundmann M."/>
            <person name="Rupp O."/>
            <person name="Lauersen K.J."/>
            <person name="Blifernez-Klassen O."/>
            <person name="Kalinowski J."/>
            <person name="Goesmann A."/>
            <person name="Mussgnug J.H."/>
            <person name="Kruse O."/>
        </authorList>
    </citation>
    <scope>NUCLEOTIDE SEQUENCE [LARGE SCALE GENOMIC DNA]</scope>
    <source>
        <strain evidence="4 5">SAG 48.87</strain>
    </source>
</reference>
<dbReference type="PANTHER" id="PTHR45623:SF14">
    <property type="entry name" value="CHROMODOMAIN-HELICASE-DNA-BINDING PROTEIN 1"/>
    <property type="match status" value="1"/>
</dbReference>
<keyword evidence="1" id="KW-0378">Hydrolase</keyword>
<dbReference type="GO" id="GO:0042393">
    <property type="term" value="F:histone binding"/>
    <property type="evidence" value="ECO:0007669"/>
    <property type="project" value="TreeGrafter"/>
</dbReference>
<dbReference type="GO" id="GO:0005634">
    <property type="term" value="C:nucleus"/>
    <property type="evidence" value="ECO:0007669"/>
    <property type="project" value="TreeGrafter"/>
</dbReference>
<dbReference type="GO" id="GO:0003677">
    <property type="term" value="F:DNA binding"/>
    <property type="evidence" value="ECO:0007669"/>
    <property type="project" value="TreeGrafter"/>
</dbReference>
<sequence length="56" mass="6359">MLTTRAGGLGVNLQTADTAIIYDSDWNPQWDLQAMARVHRIGQTKPVHIYRLVTQH</sequence>
<protein>
    <recommendedName>
        <fullName evidence="3">Helicase C-terminal domain-containing protein</fullName>
    </recommendedName>
</protein>
<organism evidence="4 5">
    <name type="scientific">Monoraphidium neglectum</name>
    <dbReference type="NCBI Taxonomy" id="145388"/>
    <lineage>
        <taxon>Eukaryota</taxon>
        <taxon>Viridiplantae</taxon>
        <taxon>Chlorophyta</taxon>
        <taxon>core chlorophytes</taxon>
        <taxon>Chlorophyceae</taxon>
        <taxon>CS clade</taxon>
        <taxon>Sphaeropleales</taxon>
        <taxon>Selenastraceae</taxon>
        <taxon>Monoraphidium</taxon>
    </lineage>
</organism>
<evidence type="ECO:0000256" key="1">
    <source>
        <dbReference type="ARBA" id="ARBA00022801"/>
    </source>
</evidence>
<keyword evidence="5" id="KW-1185">Reference proteome</keyword>
<dbReference type="Proteomes" id="UP000054498">
    <property type="component" value="Unassembled WGS sequence"/>
</dbReference>
<keyword evidence="2" id="KW-0539">Nucleus</keyword>
<dbReference type="GO" id="GO:0140658">
    <property type="term" value="F:ATP-dependent chromatin remodeler activity"/>
    <property type="evidence" value="ECO:0007669"/>
    <property type="project" value="TreeGrafter"/>
</dbReference>
<dbReference type="STRING" id="145388.A0A0D2MCX1"/>
<evidence type="ECO:0000256" key="2">
    <source>
        <dbReference type="ARBA" id="ARBA00023242"/>
    </source>
</evidence>
<proteinExistence type="predicted"/>
<dbReference type="GeneID" id="25732500"/>
<evidence type="ECO:0000313" key="4">
    <source>
        <dbReference type="EMBL" id="KIY93070.1"/>
    </source>
</evidence>
<dbReference type="RefSeq" id="XP_013892090.1">
    <property type="nucleotide sequence ID" value="XM_014036636.1"/>
</dbReference>
<accession>A0A0D2MCX1</accession>
<dbReference type="InterPro" id="IPR001650">
    <property type="entry name" value="Helicase_C-like"/>
</dbReference>
<dbReference type="OrthoDB" id="1899296at2759"/>
<dbReference type="EMBL" id="KK105075">
    <property type="protein sequence ID" value="KIY93070.1"/>
    <property type="molecule type" value="Genomic_DNA"/>
</dbReference>
<dbReference type="Gene3D" id="3.40.50.300">
    <property type="entry name" value="P-loop containing nucleotide triphosphate hydrolases"/>
    <property type="match status" value="1"/>
</dbReference>
<dbReference type="GO" id="GO:0034728">
    <property type="term" value="P:nucleosome organization"/>
    <property type="evidence" value="ECO:0007669"/>
    <property type="project" value="TreeGrafter"/>
</dbReference>
<gene>
    <name evidence="4" type="ORF">MNEG_14893</name>
</gene>
<name>A0A0D2MCX1_9CHLO</name>
<dbReference type="AlphaFoldDB" id="A0A0D2MCX1"/>
<dbReference type="GO" id="GO:0003682">
    <property type="term" value="F:chromatin binding"/>
    <property type="evidence" value="ECO:0007669"/>
    <property type="project" value="TreeGrafter"/>
</dbReference>
<dbReference type="GO" id="GO:0016887">
    <property type="term" value="F:ATP hydrolysis activity"/>
    <property type="evidence" value="ECO:0007669"/>
    <property type="project" value="TreeGrafter"/>
</dbReference>
<dbReference type="CDD" id="cd18793">
    <property type="entry name" value="SF2_C_SNF"/>
    <property type="match status" value="1"/>
</dbReference>